<sequence length="84" mass="9648">MSKRNLTIQLDEEVITSAKVIAVQRGTSVSALVTQYLREIAQDAERYEYAKQQALQLMAEAEGHGGRVTWTREELYDRGERRYA</sequence>
<dbReference type="Pfam" id="PF19891">
    <property type="entry name" value="DUF6364"/>
    <property type="match status" value="1"/>
</dbReference>
<keyword evidence="2" id="KW-1185">Reference proteome</keyword>
<accession>A0ABW6QV00</accession>
<dbReference type="RefSeq" id="WP_387719275.1">
    <property type="nucleotide sequence ID" value="NZ_JBIAPI010000004.1"/>
</dbReference>
<evidence type="ECO:0000313" key="1">
    <source>
        <dbReference type="EMBL" id="MFF3225051.1"/>
    </source>
</evidence>
<dbReference type="InterPro" id="IPR045944">
    <property type="entry name" value="DUF6364"/>
</dbReference>
<dbReference type="Proteomes" id="UP001601948">
    <property type="component" value="Unassembled WGS sequence"/>
</dbReference>
<dbReference type="EMBL" id="JBIAPI010000004">
    <property type="protein sequence ID" value="MFF3225051.1"/>
    <property type="molecule type" value="Genomic_DNA"/>
</dbReference>
<name>A0ABW6QV00_9NOCA</name>
<evidence type="ECO:0000313" key="2">
    <source>
        <dbReference type="Proteomes" id="UP001601948"/>
    </source>
</evidence>
<organism evidence="1 2">
    <name type="scientific">Nocardia suismassiliense</name>
    <dbReference type="NCBI Taxonomy" id="2077092"/>
    <lineage>
        <taxon>Bacteria</taxon>
        <taxon>Bacillati</taxon>
        <taxon>Actinomycetota</taxon>
        <taxon>Actinomycetes</taxon>
        <taxon>Mycobacteriales</taxon>
        <taxon>Nocardiaceae</taxon>
        <taxon>Nocardia</taxon>
    </lineage>
</organism>
<gene>
    <name evidence="1" type="ORF">ACFYV7_19820</name>
</gene>
<comment type="caution">
    <text evidence="1">The sequence shown here is derived from an EMBL/GenBank/DDBJ whole genome shotgun (WGS) entry which is preliminary data.</text>
</comment>
<proteinExistence type="predicted"/>
<dbReference type="InterPro" id="IPR010985">
    <property type="entry name" value="Ribbon_hlx_hlx"/>
</dbReference>
<dbReference type="SUPFAM" id="SSF47598">
    <property type="entry name" value="Ribbon-helix-helix"/>
    <property type="match status" value="1"/>
</dbReference>
<protein>
    <submittedName>
        <fullName evidence="1">DUF6364 family protein</fullName>
    </submittedName>
</protein>
<reference evidence="1 2" key="1">
    <citation type="submission" date="2024-10" db="EMBL/GenBank/DDBJ databases">
        <title>The Natural Products Discovery Center: Release of the First 8490 Sequenced Strains for Exploring Actinobacteria Biosynthetic Diversity.</title>
        <authorList>
            <person name="Kalkreuter E."/>
            <person name="Kautsar S.A."/>
            <person name="Yang D."/>
            <person name="Bader C.D."/>
            <person name="Teijaro C.N."/>
            <person name="Fluegel L."/>
            <person name="Davis C.M."/>
            <person name="Simpson J.R."/>
            <person name="Lauterbach L."/>
            <person name="Steele A.D."/>
            <person name="Gui C."/>
            <person name="Meng S."/>
            <person name="Li G."/>
            <person name="Viehrig K."/>
            <person name="Ye F."/>
            <person name="Su P."/>
            <person name="Kiefer A.F."/>
            <person name="Nichols A."/>
            <person name="Cepeda A.J."/>
            <person name="Yan W."/>
            <person name="Fan B."/>
            <person name="Jiang Y."/>
            <person name="Adhikari A."/>
            <person name="Zheng C.-J."/>
            <person name="Schuster L."/>
            <person name="Cowan T.M."/>
            <person name="Smanski M.J."/>
            <person name="Chevrette M.G."/>
            <person name="De Carvalho L.P.S."/>
            <person name="Shen B."/>
        </authorList>
    </citation>
    <scope>NUCLEOTIDE SEQUENCE [LARGE SCALE GENOMIC DNA]</scope>
    <source>
        <strain evidence="1 2">NPDC003040</strain>
    </source>
</reference>